<name>A0A1I4R2W6_9FLAO</name>
<gene>
    <name evidence="7" type="ORF">SAMN05444143_101156</name>
</gene>
<comment type="subcellular location">
    <subcellularLocation>
        <location evidence="1">Membrane</location>
        <topology evidence="1">Multi-pass membrane protein</topology>
    </subcellularLocation>
</comment>
<dbReference type="Pfam" id="PF04932">
    <property type="entry name" value="Wzy_C"/>
    <property type="match status" value="1"/>
</dbReference>
<feature type="transmembrane region" description="Helical" evidence="5">
    <location>
        <begin position="242"/>
        <end position="261"/>
    </location>
</feature>
<organism evidence="7 8">
    <name type="scientific">Flavobacterium succinicans</name>
    <dbReference type="NCBI Taxonomy" id="29536"/>
    <lineage>
        <taxon>Bacteria</taxon>
        <taxon>Pseudomonadati</taxon>
        <taxon>Bacteroidota</taxon>
        <taxon>Flavobacteriia</taxon>
        <taxon>Flavobacteriales</taxon>
        <taxon>Flavobacteriaceae</taxon>
        <taxon>Flavobacterium</taxon>
    </lineage>
</organism>
<dbReference type="STRING" id="29536.FLB_21330"/>
<keyword evidence="8" id="KW-1185">Reference proteome</keyword>
<feature type="transmembrane region" description="Helical" evidence="5">
    <location>
        <begin position="156"/>
        <end position="183"/>
    </location>
</feature>
<feature type="transmembrane region" description="Helical" evidence="5">
    <location>
        <begin position="117"/>
        <end position="136"/>
    </location>
</feature>
<dbReference type="RefSeq" id="WP_223253648.1">
    <property type="nucleotide sequence ID" value="NZ_CBCRUM010000001.1"/>
</dbReference>
<keyword evidence="7" id="KW-0436">Ligase</keyword>
<dbReference type="PANTHER" id="PTHR37422">
    <property type="entry name" value="TEICHURONIC ACID BIOSYNTHESIS PROTEIN TUAE"/>
    <property type="match status" value="1"/>
</dbReference>
<protein>
    <submittedName>
        <fullName evidence="7">O-Antigen ligase</fullName>
    </submittedName>
</protein>
<sequence>MHYTMTISEKNFNKIFSFFLVAIACTLIFRKPCTWLIFAFAVFNIFYFKKTQWSKKALILAGIIASPFLLELVFFFNNDSLAQGIKSIEKTSALVLFPLFILGNYQRISFSKLLRYYVNGTTLVMIVFTLRFVLVYPEYVTKYWHGVHLWEMGYVFANSIGIHAPALNMHLAFVSVAALYLLLDSWQIKKDYRTSFLSVLVFVFSFFFVLLVNTRMALFNVLTGYLFVVFSFFLVHFNLKKMMLYSVVIGGVVLGILILFVQKNPYMKEKYGSVTFAYMDKVGKLDEIEHPEIKVFNALVTRVSIWKSAWELSLQHLPFGVGASDGKPELVKYYKQTHQYFLAEYAFPTHNQFLDFLLKFGVLGPLVVLLYIGTIGYLGIDLKNALAFSFFFLFFTSNLTDDFLLRFDGITFSGFWFSIFGSLWLQQKNTVRTIPGVP</sequence>
<feature type="transmembrane region" description="Helical" evidence="5">
    <location>
        <begin position="57"/>
        <end position="76"/>
    </location>
</feature>
<dbReference type="PANTHER" id="PTHR37422:SF13">
    <property type="entry name" value="LIPOPOLYSACCHARIDE BIOSYNTHESIS PROTEIN PA4999-RELATED"/>
    <property type="match status" value="1"/>
</dbReference>
<evidence type="ECO:0000313" key="8">
    <source>
        <dbReference type="Proteomes" id="UP000182961"/>
    </source>
</evidence>
<proteinExistence type="predicted"/>
<dbReference type="Proteomes" id="UP000182961">
    <property type="component" value="Unassembled WGS sequence"/>
</dbReference>
<dbReference type="EMBL" id="FOUT01000001">
    <property type="protein sequence ID" value="SFM46286.1"/>
    <property type="molecule type" value="Genomic_DNA"/>
</dbReference>
<dbReference type="AlphaFoldDB" id="A0A1I4R2W6"/>
<feature type="transmembrane region" description="Helical" evidence="5">
    <location>
        <begin position="403"/>
        <end position="425"/>
    </location>
</feature>
<evidence type="ECO:0000256" key="5">
    <source>
        <dbReference type="SAM" id="Phobius"/>
    </source>
</evidence>
<feature type="transmembrane region" description="Helical" evidence="5">
    <location>
        <begin position="195"/>
        <end position="212"/>
    </location>
</feature>
<reference evidence="8" key="1">
    <citation type="submission" date="2016-10" db="EMBL/GenBank/DDBJ databases">
        <authorList>
            <person name="Varghese N."/>
            <person name="Submissions S."/>
        </authorList>
    </citation>
    <scope>NUCLEOTIDE SEQUENCE [LARGE SCALE GENOMIC DNA]</scope>
    <source>
        <strain evidence="8">DSM 4002</strain>
    </source>
</reference>
<dbReference type="InterPro" id="IPR007016">
    <property type="entry name" value="O-antigen_ligase-rel_domated"/>
</dbReference>
<keyword evidence="2 5" id="KW-0812">Transmembrane</keyword>
<evidence type="ECO:0000259" key="6">
    <source>
        <dbReference type="Pfam" id="PF04932"/>
    </source>
</evidence>
<dbReference type="eggNOG" id="COG3307">
    <property type="taxonomic scope" value="Bacteria"/>
</dbReference>
<dbReference type="InterPro" id="IPR051533">
    <property type="entry name" value="WaaL-like"/>
</dbReference>
<evidence type="ECO:0000256" key="4">
    <source>
        <dbReference type="ARBA" id="ARBA00023136"/>
    </source>
</evidence>
<dbReference type="GO" id="GO:0016874">
    <property type="term" value="F:ligase activity"/>
    <property type="evidence" value="ECO:0007669"/>
    <property type="project" value="UniProtKB-KW"/>
</dbReference>
<accession>A0A1I4R2W6</accession>
<feature type="transmembrane region" description="Helical" evidence="5">
    <location>
        <begin position="356"/>
        <end position="373"/>
    </location>
</feature>
<evidence type="ECO:0000256" key="2">
    <source>
        <dbReference type="ARBA" id="ARBA00022692"/>
    </source>
</evidence>
<evidence type="ECO:0000256" key="1">
    <source>
        <dbReference type="ARBA" id="ARBA00004141"/>
    </source>
</evidence>
<keyword evidence="4 5" id="KW-0472">Membrane</keyword>
<evidence type="ECO:0000313" key="7">
    <source>
        <dbReference type="EMBL" id="SFM46286.1"/>
    </source>
</evidence>
<evidence type="ECO:0000256" key="3">
    <source>
        <dbReference type="ARBA" id="ARBA00022989"/>
    </source>
</evidence>
<dbReference type="GO" id="GO:0016020">
    <property type="term" value="C:membrane"/>
    <property type="evidence" value="ECO:0007669"/>
    <property type="project" value="UniProtKB-SubCell"/>
</dbReference>
<feature type="domain" description="O-antigen ligase-related" evidence="6">
    <location>
        <begin position="200"/>
        <end position="367"/>
    </location>
</feature>
<keyword evidence="3 5" id="KW-1133">Transmembrane helix</keyword>